<dbReference type="InterPro" id="IPR013107">
    <property type="entry name" value="Acyl-CoA_DH_C"/>
</dbReference>
<reference evidence="3 4" key="1">
    <citation type="submission" date="2018-06" db="EMBL/GenBank/DDBJ databases">
        <title>Genomic Encyclopedia of Type Strains, Phase IV (KMG-IV): sequencing the most valuable type-strain genomes for metagenomic binning, comparative biology and taxonomic classification.</title>
        <authorList>
            <person name="Goeker M."/>
        </authorList>
    </citation>
    <scope>NUCLEOTIDE SEQUENCE [LARGE SCALE GENOMIC DNA]</scope>
    <source>
        <strain evidence="3 4">DSM 18048</strain>
    </source>
</reference>
<dbReference type="InterPro" id="IPR036250">
    <property type="entry name" value="AcylCo_DH-like_C"/>
</dbReference>
<evidence type="ECO:0000313" key="3">
    <source>
        <dbReference type="EMBL" id="PYE56464.1"/>
    </source>
</evidence>
<dbReference type="PIRSF" id="PIRSF016578">
    <property type="entry name" value="HsaA"/>
    <property type="match status" value="1"/>
</dbReference>
<protein>
    <submittedName>
        <fullName evidence="3">Alkylation response protein AidB-like acyl-CoA dehydrogenase</fullName>
    </submittedName>
</protein>
<dbReference type="SUPFAM" id="SSF47203">
    <property type="entry name" value="Acyl-CoA dehydrogenase C-terminal domain-like"/>
    <property type="match status" value="1"/>
</dbReference>
<dbReference type="RefSeq" id="WP_110884954.1">
    <property type="nucleotide sequence ID" value="NZ_QJSX01000001.1"/>
</dbReference>
<dbReference type="OrthoDB" id="9785203at2"/>
<evidence type="ECO:0000259" key="2">
    <source>
        <dbReference type="Pfam" id="PF08028"/>
    </source>
</evidence>
<dbReference type="EMBL" id="QJSX01000001">
    <property type="protein sequence ID" value="PYE56464.1"/>
    <property type="molecule type" value="Genomic_DNA"/>
</dbReference>
<dbReference type="Gene3D" id="1.10.540.10">
    <property type="entry name" value="Acyl-CoA dehydrogenase/oxidase, N-terminal domain"/>
    <property type="match status" value="1"/>
</dbReference>
<dbReference type="Gene3D" id="1.20.140.10">
    <property type="entry name" value="Butyryl-CoA Dehydrogenase, subunit A, domain 3"/>
    <property type="match status" value="1"/>
</dbReference>
<dbReference type="Proteomes" id="UP000248326">
    <property type="component" value="Unassembled WGS sequence"/>
</dbReference>
<accession>A0A318SGE5</accession>
<dbReference type="GO" id="GO:0003995">
    <property type="term" value="F:acyl-CoA dehydrogenase activity"/>
    <property type="evidence" value="ECO:0007669"/>
    <property type="project" value="TreeGrafter"/>
</dbReference>
<gene>
    <name evidence="3" type="ORF">DES52_101268</name>
</gene>
<feature type="domain" description="Acyl-CoA dehydrogenase C-terminal" evidence="2">
    <location>
        <begin position="224"/>
        <end position="348"/>
    </location>
</feature>
<dbReference type="SUPFAM" id="SSF56645">
    <property type="entry name" value="Acyl-CoA dehydrogenase NM domain-like"/>
    <property type="match status" value="1"/>
</dbReference>
<dbReference type="AlphaFoldDB" id="A0A318SGE5"/>
<dbReference type="InterPro" id="IPR009100">
    <property type="entry name" value="AcylCoA_DH/oxidase_NM_dom_sf"/>
</dbReference>
<evidence type="ECO:0000313" key="4">
    <source>
        <dbReference type="Proteomes" id="UP000248326"/>
    </source>
</evidence>
<sequence length="367" mass="39102">MTISTARPSLERIALDVFDVVRSHAAESEREGRLADATLAALHASGLFRSLQPQSCGGSGRPLPEVMRAIENVARADGAAGWCLLIGAGSNAFTAWMAPDVARTLLASPTTVCASIFMPSGEATSVPGGYRVSGRWSYASGIGHSTWVLATCRVPDDTPLQAFLNVEDVEIVPNWDVMGLRATGSHDFVAHDVFVPEERTLRFKAGAQDPGLLYTLPFQALLWLWFAPVPLGIARAALDALRDDVASKGVGRIGAVGHARYAEAEGLWRAARAFASDVTERAWQAACENRPLSASDVAETGVMARHVALTAAHVTRITHELAGGASLREGTLARAFRDAHAAMQHVALAPSVWEHAGRTLLEEAVKD</sequence>
<dbReference type="PANTHER" id="PTHR43884">
    <property type="entry name" value="ACYL-COA DEHYDROGENASE"/>
    <property type="match status" value="1"/>
</dbReference>
<evidence type="ECO:0000256" key="1">
    <source>
        <dbReference type="ARBA" id="ARBA00023002"/>
    </source>
</evidence>
<dbReference type="Pfam" id="PF08028">
    <property type="entry name" value="Acyl-CoA_dh_2"/>
    <property type="match status" value="1"/>
</dbReference>
<dbReference type="InterPro" id="IPR037069">
    <property type="entry name" value="AcylCoA_DH/ox_N_sf"/>
</dbReference>
<proteinExistence type="predicted"/>
<keyword evidence="4" id="KW-1185">Reference proteome</keyword>
<dbReference type="PANTHER" id="PTHR43884:SF12">
    <property type="entry name" value="ISOVALERYL-COA DEHYDROGENASE, MITOCHONDRIAL-RELATED"/>
    <property type="match status" value="1"/>
</dbReference>
<dbReference type="GO" id="GO:0050660">
    <property type="term" value="F:flavin adenine dinucleotide binding"/>
    <property type="evidence" value="ECO:0007669"/>
    <property type="project" value="InterPro"/>
</dbReference>
<dbReference type="InterPro" id="IPR046373">
    <property type="entry name" value="Acyl-CoA_Oxase/DH_mid-dom_sf"/>
</dbReference>
<name>A0A318SGE5_9DEIO</name>
<keyword evidence="1" id="KW-0560">Oxidoreductase</keyword>
<organism evidence="3 4">
    <name type="scientific">Deinococcus yavapaiensis KR-236</name>
    <dbReference type="NCBI Taxonomy" id="694435"/>
    <lineage>
        <taxon>Bacteria</taxon>
        <taxon>Thermotogati</taxon>
        <taxon>Deinococcota</taxon>
        <taxon>Deinococci</taxon>
        <taxon>Deinococcales</taxon>
        <taxon>Deinococcaceae</taxon>
        <taxon>Deinococcus</taxon>
    </lineage>
</organism>
<dbReference type="Gene3D" id="2.40.110.10">
    <property type="entry name" value="Butyryl-CoA Dehydrogenase, subunit A, domain 2"/>
    <property type="match status" value="1"/>
</dbReference>
<comment type="caution">
    <text evidence="3">The sequence shown here is derived from an EMBL/GenBank/DDBJ whole genome shotgun (WGS) entry which is preliminary data.</text>
</comment>